<dbReference type="InterPro" id="IPR011330">
    <property type="entry name" value="Glyco_hydro/deAcase_b/a-brl"/>
</dbReference>
<comment type="caution">
    <text evidence="4">The sequence shown here is derived from an EMBL/GenBank/DDBJ whole genome shotgun (WGS) entry which is preliminary data.</text>
</comment>
<evidence type="ECO:0000313" key="4">
    <source>
        <dbReference type="EMBL" id="MFK2826909.1"/>
    </source>
</evidence>
<dbReference type="InterPro" id="IPR025303">
    <property type="entry name" value="PdaC"/>
</dbReference>
<feature type="domain" description="NodB homology" evidence="3">
    <location>
        <begin position="275"/>
        <end position="452"/>
    </location>
</feature>
<dbReference type="PROSITE" id="PS51677">
    <property type="entry name" value="NODB"/>
    <property type="match status" value="1"/>
</dbReference>
<evidence type="ECO:0000313" key="5">
    <source>
        <dbReference type="Proteomes" id="UP001619911"/>
    </source>
</evidence>
<dbReference type="Pfam" id="PF11738">
    <property type="entry name" value="DUF3298"/>
    <property type="match status" value="1"/>
</dbReference>
<dbReference type="PANTHER" id="PTHR10587:SF133">
    <property type="entry name" value="CHITIN DEACETYLASE 1-RELATED"/>
    <property type="match status" value="1"/>
</dbReference>
<dbReference type="Pfam" id="PF01522">
    <property type="entry name" value="Polysacc_deac_1"/>
    <property type="match status" value="1"/>
</dbReference>
<dbReference type="Gene3D" id="3.30.565.40">
    <property type="entry name" value="Fervidobacterium nodosum Rt17-B1 like"/>
    <property type="match status" value="1"/>
</dbReference>
<evidence type="ECO:0000256" key="1">
    <source>
        <dbReference type="ARBA" id="ARBA00022723"/>
    </source>
</evidence>
<dbReference type="InterPro" id="IPR050248">
    <property type="entry name" value="Polysacc_deacetylase_ArnD"/>
</dbReference>
<dbReference type="Proteomes" id="UP001619911">
    <property type="component" value="Unassembled WGS sequence"/>
</dbReference>
<keyword evidence="5" id="KW-1185">Reference proteome</keyword>
<keyword evidence="1" id="KW-0479">Metal-binding</keyword>
<reference evidence="4 5" key="1">
    <citation type="submission" date="2023-07" db="EMBL/GenBank/DDBJ databases">
        <title>Bacillus lucianemedeirus sp. nov, a new species isolated from an immunobiological production facility.</title>
        <authorList>
            <person name="Costa L.V."/>
            <person name="Miranda R.V.S.L."/>
            <person name="Brandao M.L.L."/>
            <person name="Reis C.M.F."/>
            <person name="Frazao A.M."/>
            <person name="Cruz F.V."/>
            <person name="Baio P.V.P."/>
            <person name="Veras J.F.C."/>
            <person name="Ramos J.N."/>
            <person name="Vieira V."/>
        </authorList>
    </citation>
    <scope>NUCLEOTIDE SEQUENCE [LARGE SCALE GENOMIC DNA]</scope>
    <source>
        <strain evidence="4 5">B190/17</strain>
    </source>
</reference>
<proteinExistence type="predicted"/>
<sequence>MTKRWRWRGALALFFLFILIGFNQLVSIDTYAKNEKVETKKLSKYPGLHLETRTSETKIYTMAISSPIAEDRQINEPIQQWVKQQEKQFLTKVKNNKNKLDKKKRANLTIKVDTTKVNDNIYSLVFSSYQYTGEAKGQETIKTFIIDTTGKRFLKVTDVLRDGKADLDNIRTIVTERLNHEEDIAFYIMDDLLEEALSNPSDWKWSLSNKALTFYFDKYEVAAGAAGSMKAAIPLEELEPFLKEAIVKELKITDGHKEQSDARNIKQVPLDPNGKYIALTFDDGPNSTSTPQVLETLKAHNAVATFFMLGSQVEYYPVIAKQVLEAGHEIGSHTENHRDLSTLNESQIRQELGEASRKIEEAVGQKPTLLRPPYGAYNDKVLNAAKQDGTPIILWSVDSLDWKSRNAQAVNDAILRNIAPGAIVLMHDIHLSTAEALPALLTALQKEGYQFVTVSQLLSLDTTFETGPFYKQKKSEQQAEEQLK</sequence>
<evidence type="ECO:0000259" key="3">
    <source>
        <dbReference type="PROSITE" id="PS51677"/>
    </source>
</evidence>
<accession>A0ABW8IDZ0</accession>
<dbReference type="RefSeq" id="WP_404318658.1">
    <property type="nucleotide sequence ID" value="NZ_JAUIYO010000017.1"/>
</dbReference>
<evidence type="ECO:0000256" key="2">
    <source>
        <dbReference type="ARBA" id="ARBA00022801"/>
    </source>
</evidence>
<dbReference type="Gene3D" id="3.20.20.370">
    <property type="entry name" value="Glycoside hydrolase/deacetylase"/>
    <property type="match status" value="1"/>
</dbReference>
<keyword evidence="2" id="KW-0378">Hydrolase</keyword>
<organism evidence="4 5">
    <name type="scientific">Bacillus lumedeiriae</name>
    <dbReference type="NCBI Taxonomy" id="3058829"/>
    <lineage>
        <taxon>Bacteria</taxon>
        <taxon>Bacillati</taxon>
        <taxon>Bacillota</taxon>
        <taxon>Bacilli</taxon>
        <taxon>Bacillales</taxon>
        <taxon>Bacillaceae</taxon>
        <taxon>Bacillus</taxon>
    </lineage>
</organism>
<protein>
    <submittedName>
        <fullName evidence="4">Polysaccharide deacetylase family protein</fullName>
    </submittedName>
</protein>
<dbReference type="Gene3D" id="3.90.640.20">
    <property type="entry name" value="Heat-shock cognate protein, ATPase"/>
    <property type="match status" value="1"/>
</dbReference>
<dbReference type="InterPro" id="IPR037126">
    <property type="entry name" value="PdaC/RsiV-like_sf"/>
</dbReference>
<dbReference type="InterPro" id="IPR002509">
    <property type="entry name" value="NODB_dom"/>
</dbReference>
<dbReference type="PANTHER" id="PTHR10587">
    <property type="entry name" value="GLYCOSYL TRANSFERASE-RELATED"/>
    <property type="match status" value="1"/>
</dbReference>
<dbReference type="EMBL" id="JAUIYO010000017">
    <property type="protein sequence ID" value="MFK2826909.1"/>
    <property type="molecule type" value="Genomic_DNA"/>
</dbReference>
<gene>
    <name evidence="4" type="ORF">QYG89_14735</name>
</gene>
<dbReference type="SUPFAM" id="SSF88713">
    <property type="entry name" value="Glycoside hydrolase/deacetylase"/>
    <property type="match status" value="1"/>
</dbReference>
<dbReference type="CDD" id="cd10954">
    <property type="entry name" value="CE4_CtAXE_like"/>
    <property type="match status" value="1"/>
</dbReference>
<dbReference type="InterPro" id="IPR021729">
    <property type="entry name" value="DUF3298"/>
</dbReference>
<dbReference type="Pfam" id="PF13739">
    <property type="entry name" value="PdaC"/>
    <property type="match status" value="1"/>
</dbReference>
<name>A0ABW8IDZ0_9BACI</name>